<dbReference type="Pfam" id="PF07963">
    <property type="entry name" value="N_methyl"/>
    <property type="match status" value="1"/>
</dbReference>
<evidence type="ECO:0000313" key="3">
    <source>
        <dbReference type="Proteomes" id="UP000617628"/>
    </source>
</evidence>
<dbReference type="RefSeq" id="WP_200356268.1">
    <property type="nucleotide sequence ID" value="NZ_JAENIL010000025.1"/>
</dbReference>
<keyword evidence="1" id="KW-0472">Membrane</keyword>
<dbReference type="InterPro" id="IPR012902">
    <property type="entry name" value="N_methyl_site"/>
</dbReference>
<gene>
    <name evidence="2" type="ORF">JIN87_14340</name>
</gene>
<dbReference type="Proteomes" id="UP000617628">
    <property type="component" value="Unassembled WGS sequence"/>
</dbReference>
<dbReference type="EMBL" id="JAENIL010000025">
    <property type="protein sequence ID" value="MBK1878054.1"/>
    <property type="molecule type" value="Genomic_DNA"/>
</dbReference>
<organism evidence="2 3">
    <name type="scientific">Pelagicoccus mobilis</name>
    <dbReference type="NCBI Taxonomy" id="415221"/>
    <lineage>
        <taxon>Bacteria</taxon>
        <taxon>Pseudomonadati</taxon>
        <taxon>Verrucomicrobiota</taxon>
        <taxon>Opitutia</taxon>
        <taxon>Puniceicoccales</taxon>
        <taxon>Pelagicoccaceae</taxon>
        <taxon>Pelagicoccus</taxon>
    </lineage>
</organism>
<accession>A0A934RZA5</accession>
<dbReference type="AlphaFoldDB" id="A0A934RZA5"/>
<dbReference type="PROSITE" id="PS00409">
    <property type="entry name" value="PROKAR_NTER_METHYL"/>
    <property type="match status" value="1"/>
</dbReference>
<evidence type="ECO:0000313" key="2">
    <source>
        <dbReference type="EMBL" id="MBK1878054.1"/>
    </source>
</evidence>
<proteinExistence type="predicted"/>
<keyword evidence="1" id="KW-1133">Transmembrane helix</keyword>
<reference evidence="2" key="1">
    <citation type="submission" date="2021-01" db="EMBL/GenBank/DDBJ databases">
        <title>Modified the classification status of verrucomicrobia.</title>
        <authorList>
            <person name="Feng X."/>
        </authorList>
    </citation>
    <scope>NUCLEOTIDE SEQUENCE</scope>
    <source>
        <strain evidence="2">KCTC 13126</strain>
    </source>
</reference>
<comment type="caution">
    <text evidence="2">The sequence shown here is derived from an EMBL/GenBank/DDBJ whole genome shotgun (WGS) entry which is preliminary data.</text>
</comment>
<evidence type="ECO:0000256" key="1">
    <source>
        <dbReference type="SAM" id="Phobius"/>
    </source>
</evidence>
<keyword evidence="1" id="KW-0812">Transmembrane</keyword>
<protein>
    <submittedName>
        <fullName evidence="2">Prepilin-type N-terminal cleavage/methylation domain-containing protein</fullName>
    </submittedName>
</protein>
<keyword evidence="3" id="KW-1185">Reference proteome</keyword>
<dbReference type="NCBIfam" id="TIGR02532">
    <property type="entry name" value="IV_pilin_GFxxxE"/>
    <property type="match status" value="1"/>
</dbReference>
<sequence>MRRANIRGARGGKRSGFTLLEVLLAVALGAFILTAITSFLYSMAELWGAGSNERLFEKHARGVSRFIESSFHRASLRYATEEDGNDPVFWMNWEGDDARNEEFLSFELEQSPGALIWPENPLPHIVCSLEFDEDEGLFLLWRSRLEDAFDEDPPRRTLVSPFVTLIRYHYINYEEESPEWEIEELPQQEADESYLMPERIELVFQFGREEVKRQIILPKVMEGTPIL</sequence>
<feature type="transmembrane region" description="Helical" evidence="1">
    <location>
        <begin position="20"/>
        <end position="44"/>
    </location>
</feature>
<name>A0A934RZA5_9BACT</name>